<feature type="domain" description="NADP-dependent oxidoreductase" evidence="4">
    <location>
        <begin position="174"/>
        <end position="393"/>
    </location>
</feature>
<sequence length="460" mass="52624">MADSSAPVDKEESWVRCFPPYWCSIEVEELNEFYVLHQQVVPNRVVPCCVDCAEISEIAAIAVEKINSDRISEGMKPLNLVRIIHATKQYVSGSSFCLQILFKQTKDSNNERTNSLSCPIYFFQIYRNIKGVIDIKYEEIALFADVPGGRWQLLSGNFMPKIGFQCSPDWDELAAEKWIQTALEAGFRIRTDVFITAKINIVRPETTKQLFIATRDIDKDQFHSVSDYAQFSVAKCVEQFDGYIDLCMVHYPKDVFKEVSNICSKNREERAAVYGVLEEYFEIGIIRSVGAANFEPDHVEHLVKDGHSMPVVVQCEMHPFLQRDDLLDYCKSKDIFLQAHSIFAYKNQTPSHAAQLQRYTSLKKISTLYKISTSQLTLSYLMQCSPQVGAVIVEQPDDLYDKCTGVMQCAKLREALTNLVSCVDTDKSIRLRAEHMRTMKGLDMGKFDGRFTKCEQWKVM</sequence>
<dbReference type="AlphaFoldDB" id="A0ABD2JFV0"/>
<dbReference type="SUPFAM" id="SSF54403">
    <property type="entry name" value="Cystatin/monellin"/>
    <property type="match status" value="1"/>
</dbReference>
<organism evidence="5 6">
    <name type="scientific">Heterodera trifolii</name>
    <dbReference type="NCBI Taxonomy" id="157864"/>
    <lineage>
        <taxon>Eukaryota</taxon>
        <taxon>Metazoa</taxon>
        <taxon>Ecdysozoa</taxon>
        <taxon>Nematoda</taxon>
        <taxon>Chromadorea</taxon>
        <taxon>Rhabditida</taxon>
        <taxon>Tylenchina</taxon>
        <taxon>Tylenchomorpha</taxon>
        <taxon>Tylenchoidea</taxon>
        <taxon>Heteroderidae</taxon>
        <taxon>Heteroderinae</taxon>
        <taxon>Heterodera</taxon>
    </lineage>
</organism>
<evidence type="ECO:0000256" key="3">
    <source>
        <dbReference type="ARBA" id="ARBA00023002"/>
    </source>
</evidence>
<evidence type="ECO:0000313" key="5">
    <source>
        <dbReference type="EMBL" id="KAL3089432.1"/>
    </source>
</evidence>
<dbReference type="Gene3D" id="3.10.450.10">
    <property type="match status" value="1"/>
</dbReference>
<dbReference type="InterPro" id="IPR020471">
    <property type="entry name" value="AKR"/>
</dbReference>
<accession>A0ABD2JFV0</accession>
<protein>
    <recommendedName>
        <fullName evidence="4">NADP-dependent oxidoreductase domain-containing protein</fullName>
    </recommendedName>
</protein>
<evidence type="ECO:0000256" key="1">
    <source>
        <dbReference type="ARBA" id="ARBA00007905"/>
    </source>
</evidence>
<evidence type="ECO:0000256" key="2">
    <source>
        <dbReference type="ARBA" id="ARBA00022857"/>
    </source>
</evidence>
<dbReference type="SUPFAM" id="SSF51430">
    <property type="entry name" value="NAD(P)-linked oxidoreductase"/>
    <property type="match status" value="1"/>
</dbReference>
<dbReference type="PANTHER" id="PTHR43827">
    <property type="entry name" value="2,5-DIKETO-D-GLUCONIC ACID REDUCTASE"/>
    <property type="match status" value="1"/>
</dbReference>
<dbReference type="PANTHER" id="PTHR43827:SF3">
    <property type="entry name" value="NADP-DEPENDENT OXIDOREDUCTASE DOMAIN-CONTAINING PROTEIN"/>
    <property type="match status" value="1"/>
</dbReference>
<dbReference type="Proteomes" id="UP001620626">
    <property type="component" value="Unassembled WGS sequence"/>
</dbReference>
<name>A0ABD2JFV0_9BILA</name>
<keyword evidence="6" id="KW-1185">Reference proteome</keyword>
<comment type="caution">
    <text evidence="5">The sequence shown here is derived from an EMBL/GenBank/DDBJ whole genome shotgun (WGS) entry which is preliminary data.</text>
</comment>
<evidence type="ECO:0000259" key="4">
    <source>
        <dbReference type="Pfam" id="PF00248"/>
    </source>
</evidence>
<keyword evidence="2" id="KW-0521">NADP</keyword>
<gene>
    <name evidence="5" type="ORF">niasHT_027802</name>
</gene>
<dbReference type="InterPro" id="IPR036812">
    <property type="entry name" value="NAD(P)_OxRdtase_dom_sf"/>
</dbReference>
<dbReference type="InterPro" id="IPR023210">
    <property type="entry name" value="NADP_OxRdtase_dom"/>
</dbReference>
<comment type="similarity">
    <text evidence="1">Belongs to the aldo/keto reductase family.</text>
</comment>
<dbReference type="PRINTS" id="PR00069">
    <property type="entry name" value="ALDKETRDTASE"/>
</dbReference>
<dbReference type="InterPro" id="IPR046350">
    <property type="entry name" value="Cystatin_sf"/>
</dbReference>
<dbReference type="Gene3D" id="3.20.20.100">
    <property type="entry name" value="NADP-dependent oxidoreductase domain"/>
    <property type="match status" value="1"/>
</dbReference>
<evidence type="ECO:0000313" key="6">
    <source>
        <dbReference type="Proteomes" id="UP001620626"/>
    </source>
</evidence>
<keyword evidence="3" id="KW-0560">Oxidoreductase</keyword>
<reference evidence="5 6" key="1">
    <citation type="submission" date="2024-10" db="EMBL/GenBank/DDBJ databases">
        <authorList>
            <person name="Kim D."/>
        </authorList>
    </citation>
    <scope>NUCLEOTIDE SEQUENCE [LARGE SCALE GENOMIC DNA]</scope>
    <source>
        <strain evidence="5">BH-2024</strain>
    </source>
</reference>
<dbReference type="GO" id="GO:0016616">
    <property type="term" value="F:oxidoreductase activity, acting on the CH-OH group of donors, NAD or NADP as acceptor"/>
    <property type="evidence" value="ECO:0007669"/>
    <property type="project" value="UniProtKB-ARBA"/>
</dbReference>
<proteinExistence type="inferred from homology"/>
<dbReference type="Pfam" id="PF00248">
    <property type="entry name" value="Aldo_ket_red"/>
    <property type="match status" value="1"/>
</dbReference>
<dbReference type="EMBL" id="JBICBT010000985">
    <property type="protein sequence ID" value="KAL3089432.1"/>
    <property type="molecule type" value="Genomic_DNA"/>
</dbReference>